<sequence>MDQERNFRTHYYEKVGFRAVEEKKSIEILLKDQPIKREKLIQFCLRYGVPAMYRIYIWKLILAGILPLNQSIQDYVWQHRQEHVRELERAATLLVPESNAFSLEQKILGLKLIDEGCLPLNKTFLVTDSSDSKFVSIVQATSSFVSSDVDLFWISTKFYKHSQELFVSNLVQYQPDDIIQCLKKEDVKLYQHLSHHQLMKSLPIMEWLSTCYANVLPENALERIWDRVIGGSSAVLIYVAVSIFLILRRPLLALQSASHMVNYLSKIPEDCGDRIVNETLEFLHKYAVQFPVQSESPSSDSGRKVLKHCA</sequence>
<feature type="domain" description="Rab-GAP TBC" evidence="12">
    <location>
        <begin position="48"/>
        <end position="232"/>
    </location>
</feature>
<keyword evidence="5" id="KW-0343">GTPase activation</keyword>
<dbReference type="Gene3D" id="1.10.10.750">
    <property type="entry name" value="Ypt/Rab-GAP domain of gyp1p, domain 1"/>
    <property type="match status" value="1"/>
</dbReference>
<dbReference type="PROSITE" id="PS50086">
    <property type="entry name" value="TBC_RABGAP"/>
    <property type="match status" value="1"/>
</dbReference>
<evidence type="ECO:0000256" key="9">
    <source>
        <dbReference type="ARBA" id="ARBA00023329"/>
    </source>
</evidence>
<evidence type="ECO:0000256" key="5">
    <source>
        <dbReference type="ARBA" id="ARBA00022468"/>
    </source>
</evidence>
<evidence type="ECO:0000256" key="4">
    <source>
        <dbReference type="ARBA" id="ARBA00015455"/>
    </source>
</evidence>
<feature type="transmembrane region" description="Helical" evidence="11">
    <location>
        <begin position="228"/>
        <end position="247"/>
    </location>
</feature>
<organism evidence="13 14">
    <name type="scientific">Biomphalaria glabrata</name>
    <name type="common">Bloodfluke planorb</name>
    <name type="synonym">Freshwater snail</name>
    <dbReference type="NCBI Taxonomy" id="6526"/>
    <lineage>
        <taxon>Eukaryota</taxon>
        <taxon>Metazoa</taxon>
        <taxon>Spiralia</taxon>
        <taxon>Lophotrochozoa</taxon>
        <taxon>Mollusca</taxon>
        <taxon>Gastropoda</taxon>
        <taxon>Heterobranchia</taxon>
        <taxon>Euthyneura</taxon>
        <taxon>Panpulmonata</taxon>
        <taxon>Hygrophila</taxon>
        <taxon>Lymnaeoidea</taxon>
        <taxon>Planorbidae</taxon>
        <taxon>Biomphalaria</taxon>
    </lineage>
</organism>
<dbReference type="STRING" id="6526.A0A2C9LFI7"/>
<dbReference type="SUPFAM" id="SSF47923">
    <property type="entry name" value="Ypt/Rab-GAP domain of gyp1p"/>
    <property type="match status" value="1"/>
</dbReference>
<dbReference type="InterPro" id="IPR039842">
    <property type="entry name" value="TBC1D7"/>
</dbReference>
<dbReference type="GO" id="GO:0032007">
    <property type="term" value="P:negative regulation of TOR signaling"/>
    <property type="evidence" value="ECO:0007669"/>
    <property type="project" value="TreeGrafter"/>
</dbReference>
<dbReference type="Pfam" id="PF00566">
    <property type="entry name" value="RabGAP-TBC"/>
    <property type="match status" value="1"/>
</dbReference>
<keyword evidence="8" id="KW-0458">Lysosome</keyword>
<dbReference type="Gene3D" id="1.10.8.680">
    <property type="entry name" value="Ypt/Rab-GAP domain of gyp1p, domain 2"/>
    <property type="match status" value="1"/>
</dbReference>
<dbReference type="PANTHER" id="PTHR13530">
    <property type="entry name" value="TBC1 DOMAIN FAMILY MEMBER 7"/>
    <property type="match status" value="1"/>
</dbReference>
<evidence type="ECO:0000256" key="3">
    <source>
        <dbReference type="ARBA" id="ARBA00004656"/>
    </source>
</evidence>
<dbReference type="AlphaFoldDB" id="A0A2C9LFI7"/>
<keyword evidence="6" id="KW-0963">Cytoplasm</keyword>
<dbReference type="Gene3D" id="1.10.472.80">
    <property type="entry name" value="Ypt/Rab-GAP domain of gyp1p, domain 3"/>
    <property type="match status" value="1"/>
</dbReference>
<dbReference type="InterPro" id="IPR035969">
    <property type="entry name" value="Rab-GAP_TBC_sf"/>
</dbReference>
<evidence type="ECO:0000256" key="10">
    <source>
        <dbReference type="ARBA" id="ARBA00046045"/>
    </source>
</evidence>
<evidence type="ECO:0000256" key="7">
    <source>
        <dbReference type="ARBA" id="ARBA00023136"/>
    </source>
</evidence>
<keyword evidence="11" id="KW-0812">Transmembrane</keyword>
<dbReference type="GO" id="GO:0005096">
    <property type="term" value="F:GTPase activator activity"/>
    <property type="evidence" value="ECO:0007669"/>
    <property type="project" value="UniProtKB-KW"/>
</dbReference>
<dbReference type="VEuPathDB" id="VectorBase:BGLB030390"/>
<evidence type="ECO:0000256" key="11">
    <source>
        <dbReference type="SAM" id="Phobius"/>
    </source>
</evidence>
<evidence type="ECO:0000256" key="6">
    <source>
        <dbReference type="ARBA" id="ARBA00022490"/>
    </source>
</evidence>
<keyword evidence="11" id="KW-1133">Transmembrane helix</keyword>
<dbReference type="Proteomes" id="UP000076420">
    <property type="component" value="Unassembled WGS sequence"/>
</dbReference>
<keyword evidence="7 11" id="KW-0472">Membrane</keyword>
<dbReference type="GO" id="GO:0031410">
    <property type="term" value="C:cytoplasmic vesicle"/>
    <property type="evidence" value="ECO:0007669"/>
    <property type="project" value="UniProtKB-SubCell"/>
</dbReference>
<dbReference type="InterPro" id="IPR000195">
    <property type="entry name" value="Rab-GAP-TBC_dom"/>
</dbReference>
<dbReference type="PANTHER" id="PTHR13530:SF3">
    <property type="entry name" value="TBC1 DOMAIN FAMILY MEMBER 7"/>
    <property type="match status" value="1"/>
</dbReference>
<name>A0A2C9LFI7_BIOGL</name>
<evidence type="ECO:0000256" key="1">
    <source>
        <dbReference type="ARBA" id="ARBA00004514"/>
    </source>
</evidence>
<dbReference type="InterPro" id="IPR043039">
    <property type="entry name" value="TBC1D7_dom2"/>
</dbReference>
<gene>
    <name evidence="13" type="primary">106079976</name>
</gene>
<keyword evidence="9" id="KW-0968">Cytoplasmic vesicle</keyword>
<evidence type="ECO:0000256" key="8">
    <source>
        <dbReference type="ARBA" id="ARBA00023228"/>
    </source>
</evidence>
<dbReference type="KEGG" id="bgt:106079976"/>
<reference evidence="13" key="1">
    <citation type="submission" date="2020-05" db="UniProtKB">
        <authorList>
            <consortium name="EnsemblMetazoa"/>
        </authorList>
    </citation>
    <scope>IDENTIFICATION</scope>
    <source>
        <strain evidence="13">BB02</strain>
    </source>
</reference>
<dbReference type="VEuPathDB" id="VectorBase:BGLAX_051212"/>
<evidence type="ECO:0000313" key="14">
    <source>
        <dbReference type="Proteomes" id="UP000076420"/>
    </source>
</evidence>
<evidence type="ECO:0000256" key="2">
    <source>
        <dbReference type="ARBA" id="ARBA00004541"/>
    </source>
</evidence>
<evidence type="ECO:0000259" key="12">
    <source>
        <dbReference type="PROSITE" id="PS50086"/>
    </source>
</evidence>
<proteinExistence type="predicted"/>
<dbReference type="OrthoDB" id="18718at2759"/>
<dbReference type="GO" id="GO:0005765">
    <property type="term" value="C:lysosomal membrane"/>
    <property type="evidence" value="ECO:0007669"/>
    <property type="project" value="UniProtKB-SubCell"/>
</dbReference>
<dbReference type="GO" id="GO:0005829">
    <property type="term" value="C:cytosol"/>
    <property type="evidence" value="ECO:0007669"/>
    <property type="project" value="UniProtKB-SubCell"/>
</dbReference>
<comment type="subcellular location">
    <subcellularLocation>
        <location evidence="1">Cytoplasm</location>
        <location evidence="1">Cytosol</location>
    </subcellularLocation>
    <subcellularLocation>
        <location evidence="2">Cytoplasmic vesicle</location>
    </subcellularLocation>
    <subcellularLocation>
        <location evidence="3">Lysosome membrane</location>
    </subcellularLocation>
</comment>
<accession>A0A2C9LFI7</accession>
<protein>
    <recommendedName>
        <fullName evidence="4">TBC1 domain family member 7</fullName>
    </recommendedName>
</protein>
<evidence type="ECO:0000313" key="13">
    <source>
        <dbReference type="EnsemblMetazoa" id="BGLB030390-PC"/>
    </source>
</evidence>
<comment type="function">
    <text evidence="10">Non-catalytic component of the TSC-TBC complex, a multiprotein complex that acts as a negative regulator of the canonical mTORC1 complex, an evolutionarily conserved central nutrient sensor that stimulates anabolic reactions and macromolecule biosynthesis to promote cellular biomass generation and growth. The TSC-TBC complex acts as a GTPase-activating protein (GAP) for the small GTPase RHEB, a direct activator of the protein kinase activity of mTORC1. In absence of nutrients, the TSC-TBC complex inhibits mTORC1, thereby preventing phosphorylation of ribosomal protein S6 kinase (RPS6KB1 and RPS6KB2) and EIF4EBP1 (4E-BP1) by the mTORC1 signaling. The TSC-TBC complex is inactivated in response to nutrients, relieving inhibition of mTORC1.</text>
</comment>
<dbReference type="EnsemblMetazoa" id="BGLB030390-RC">
    <property type="protein sequence ID" value="BGLB030390-PC"/>
    <property type="gene ID" value="BGLB030390"/>
</dbReference>